<evidence type="ECO:0000259" key="4">
    <source>
        <dbReference type="PROSITE" id="PS50175"/>
    </source>
</evidence>
<keyword evidence="2" id="KW-0812">Transmembrane</keyword>
<dbReference type="AlphaFoldDB" id="A0A1H6Z8X9"/>
<feature type="domain" description="Peptidase A2" evidence="4">
    <location>
        <begin position="75"/>
        <end position="88"/>
    </location>
</feature>
<name>A0A1H6Z8X9_9FIRM</name>
<dbReference type="STRING" id="84035.SAMN05660742_10849"/>
<dbReference type="InterPro" id="IPR036034">
    <property type="entry name" value="PDZ_sf"/>
</dbReference>
<dbReference type="InterPro" id="IPR034122">
    <property type="entry name" value="Retropepsin-like_bacterial"/>
</dbReference>
<evidence type="ECO:0000259" key="3">
    <source>
        <dbReference type="PROSITE" id="PS50106"/>
    </source>
</evidence>
<organism evidence="5 6">
    <name type="scientific">Propionispira arboris</name>
    <dbReference type="NCBI Taxonomy" id="84035"/>
    <lineage>
        <taxon>Bacteria</taxon>
        <taxon>Bacillati</taxon>
        <taxon>Bacillota</taxon>
        <taxon>Negativicutes</taxon>
        <taxon>Selenomonadales</taxon>
        <taxon>Selenomonadaceae</taxon>
        <taxon>Propionispira</taxon>
    </lineage>
</organism>
<dbReference type="EMBL" id="FNZK01000008">
    <property type="protein sequence ID" value="SEJ46010.1"/>
    <property type="molecule type" value="Genomic_DNA"/>
</dbReference>
<dbReference type="Proteomes" id="UP000199662">
    <property type="component" value="Unassembled WGS sequence"/>
</dbReference>
<dbReference type="PROSITE" id="PS50175">
    <property type="entry name" value="ASP_PROT_RETROV"/>
    <property type="match status" value="1"/>
</dbReference>
<evidence type="ECO:0000256" key="2">
    <source>
        <dbReference type="SAM" id="Phobius"/>
    </source>
</evidence>
<proteinExistence type="predicted"/>
<keyword evidence="2" id="KW-1133">Transmembrane helix</keyword>
<dbReference type="GO" id="GO:0006508">
    <property type="term" value="P:proteolysis"/>
    <property type="evidence" value="ECO:0007669"/>
    <property type="project" value="UniProtKB-KW"/>
</dbReference>
<protein>
    <submittedName>
        <fullName evidence="5">Aspartyl protease</fullName>
    </submittedName>
</protein>
<feature type="transmembrane region" description="Helical" evidence="2">
    <location>
        <begin position="12"/>
        <end position="30"/>
    </location>
</feature>
<dbReference type="CDD" id="cd05483">
    <property type="entry name" value="retropepsin_like_bacteria"/>
    <property type="match status" value="1"/>
</dbReference>
<dbReference type="SUPFAM" id="SSF50156">
    <property type="entry name" value="PDZ domain-like"/>
    <property type="match status" value="1"/>
</dbReference>
<dbReference type="PROSITE" id="PS00141">
    <property type="entry name" value="ASP_PROTEASE"/>
    <property type="match status" value="1"/>
</dbReference>
<dbReference type="InterPro" id="IPR021109">
    <property type="entry name" value="Peptidase_aspartic_dom_sf"/>
</dbReference>
<dbReference type="Gene3D" id="2.30.42.10">
    <property type="match status" value="1"/>
</dbReference>
<evidence type="ECO:0000313" key="6">
    <source>
        <dbReference type="Proteomes" id="UP000199662"/>
    </source>
</evidence>
<dbReference type="PROSITE" id="PS50106">
    <property type="entry name" value="PDZ"/>
    <property type="match status" value="1"/>
</dbReference>
<evidence type="ECO:0000313" key="5">
    <source>
        <dbReference type="EMBL" id="SEJ46010.1"/>
    </source>
</evidence>
<dbReference type="GO" id="GO:0004190">
    <property type="term" value="F:aspartic-type endopeptidase activity"/>
    <property type="evidence" value="ECO:0007669"/>
    <property type="project" value="InterPro"/>
</dbReference>
<dbReference type="SUPFAM" id="SSF50630">
    <property type="entry name" value="Acid proteases"/>
    <property type="match status" value="1"/>
</dbReference>
<dbReference type="InterPro" id="IPR001478">
    <property type="entry name" value="PDZ"/>
</dbReference>
<keyword evidence="1" id="KW-0378">Hydrolase</keyword>
<dbReference type="Gene3D" id="2.40.70.10">
    <property type="entry name" value="Acid Proteases"/>
    <property type="match status" value="2"/>
</dbReference>
<dbReference type="InterPro" id="IPR001969">
    <property type="entry name" value="Aspartic_peptidase_AS"/>
</dbReference>
<dbReference type="Pfam" id="PF13650">
    <property type="entry name" value="Asp_protease_2"/>
    <property type="match status" value="1"/>
</dbReference>
<dbReference type="SMART" id="SM00228">
    <property type="entry name" value="PDZ"/>
    <property type="match status" value="1"/>
</dbReference>
<accession>A0A1H6Z8X9</accession>
<keyword evidence="5" id="KW-0645">Protease</keyword>
<reference evidence="5 6" key="1">
    <citation type="submission" date="2016-10" db="EMBL/GenBank/DDBJ databases">
        <authorList>
            <person name="de Groot N.N."/>
        </authorList>
    </citation>
    <scope>NUCLEOTIDE SEQUENCE [LARGE SCALE GENOMIC DNA]</scope>
    <source>
        <strain evidence="5 6">DSM 2179</strain>
    </source>
</reference>
<gene>
    <name evidence="5" type="ORF">SAMN05660742_10849</name>
</gene>
<sequence length="412" mass="45458">MQRGKFCSWEKYIGVIGTIGFFWLSFGLSGRTIAAIDLEPDTSAFTATVENRVPSLVAKDGLVLQVKLREGKRPYNFLLDTGAEISVLDSAIVQDLALNRLLDLESHDFAGNSKKVTLYQSKSLTVGSATIYNVPILSVDMKFLQTTYGIPIDGLLGYDFLKHFVVNLDYKNHQVIFSRTNHVSIPSDVLRATMHKNYFAVTLPITIDHMPMDVLLDTGAMGEAFAAPNDLLEKCKVKIYSKGGIVAGAFGYSARDIMAKAEVRVGKYTFKNTSIMSSQLPLAGHKFLAKFNVILDYPEQKAWLIPNGKVLLPKDSYHTGLGLVSDANGFLVVRGIWEGSPADVAAIGVGDRILAINGIKTPAQTEAYWRIILHDDKIKTLEMVIQNSAGIRTITLKKCNLFAVHRVKTLKR</sequence>
<keyword evidence="2" id="KW-0472">Membrane</keyword>
<keyword evidence="6" id="KW-1185">Reference proteome</keyword>
<dbReference type="InterPro" id="IPR001995">
    <property type="entry name" value="Peptidase_A2_cat"/>
</dbReference>
<evidence type="ECO:0000256" key="1">
    <source>
        <dbReference type="ARBA" id="ARBA00022801"/>
    </source>
</evidence>
<feature type="domain" description="PDZ" evidence="3">
    <location>
        <begin position="309"/>
        <end position="367"/>
    </location>
</feature>